<keyword evidence="2" id="KW-1185">Reference proteome</keyword>
<accession>A0ABQ9XZU1</accession>
<comment type="caution">
    <text evidence="1">The sequence shown here is derived from an EMBL/GenBank/DDBJ whole genome shotgun (WGS) entry which is preliminary data.</text>
</comment>
<reference evidence="1 2" key="1">
    <citation type="journal article" date="2022" name="bioRxiv">
        <title>Genomics of Preaxostyla Flagellates Illuminates Evolutionary Transitions and the Path Towards Mitochondrial Loss.</title>
        <authorList>
            <person name="Novak L.V.F."/>
            <person name="Treitli S.C."/>
            <person name="Pyrih J."/>
            <person name="Halakuc P."/>
            <person name="Pipaliya S.V."/>
            <person name="Vacek V."/>
            <person name="Brzon O."/>
            <person name="Soukal P."/>
            <person name="Eme L."/>
            <person name="Dacks J.B."/>
            <person name="Karnkowska A."/>
            <person name="Elias M."/>
            <person name="Hampl V."/>
        </authorList>
    </citation>
    <scope>NUCLEOTIDE SEQUENCE [LARGE SCALE GENOMIC DNA]</scope>
    <source>
        <strain evidence="1">NAU3</strain>
        <tissue evidence="1">Gut</tissue>
    </source>
</reference>
<protein>
    <submittedName>
        <fullName evidence="1">Uncharacterized protein</fullName>
    </submittedName>
</protein>
<evidence type="ECO:0000313" key="1">
    <source>
        <dbReference type="EMBL" id="KAK2957018.1"/>
    </source>
</evidence>
<gene>
    <name evidence="1" type="ORF">BLNAU_8093</name>
</gene>
<proteinExistence type="predicted"/>
<name>A0ABQ9XZU1_9EUKA</name>
<evidence type="ECO:0000313" key="2">
    <source>
        <dbReference type="Proteomes" id="UP001281761"/>
    </source>
</evidence>
<dbReference type="EMBL" id="JARBJD010000050">
    <property type="protein sequence ID" value="KAK2957018.1"/>
    <property type="molecule type" value="Genomic_DNA"/>
</dbReference>
<sequence>MLRNKTSSKPKLYNPIVKQTNLVEVFLRQICGECEPLRPVMLNGLLALATESDWALSAILEVEYITPLEEYCEKTQPCEVPISLPKLLYLIGQSSESECVRICESSIPSFFLECGILTKSNNVNTEIGNCLLLWNSTLRSSTTFLTHYKTQFLAFINHFVRNKSDLRDLSVFTKLCFYPHLQVSMIALQALSIRCETDSKTRDFLQKHKVPSCSTDSSSELVPFAGRLCGRLAERVSEMKSLFSESSPSDGTISALSSTLPEESPLLTGNHVVDILLEELFLLSTLLCDMDNTFHTVCLFFSHLVQILIDCDFVPLLKSTIIACLDLLDRQQSESNCPPSDRTHMLIDILSISWNCASCCLRSINSSLHPVVESTFSDIPQLCTLLERTCRFSSSTHSSHLTMIVNVAATLPRMVPRMLEENLVKRVIDTSEPIRVPPTNGDFQLFLIWAINNLVGDPKDITQNKEERTRIRMLQFKQVLTPAKPYLQFILQREEFIPKAKLGNYDFSSQIGHLLGKTFVLERDLFESGEIVETGREEWEVGWLVEKTDEKDLGERLKMIWADDVEVKNKTKARWKTRVERRREAGHEDAMEGWLTRMDNETPSDIVDYLRLICIMNGINISILTKWRYYGFWM</sequence>
<dbReference type="Proteomes" id="UP001281761">
    <property type="component" value="Unassembled WGS sequence"/>
</dbReference>
<organism evidence="1 2">
    <name type="scientific">Blattamonas nauphoetae</name>
    <dbReference type="NCBI Taxonomy" id="2049346"/>
    <lineage>
        <taxon>Eukaryota</taxon>
        <taxon>Metamonada</taxon>
        <taxon>Preaxostyla</taxon>
        <taxon>Oxymonadida</taxon>
        <taxon>Blattamonas</taxon>
    </lineage>
</organism>